<dbReference type="STRING" id="444157.Tneu_1135"/>
<gene>
    <name evidence="4" type="ordered locus">Tneu_1135</name>
</gene>
<reference evidence="4" key="1">
    <citation type="submission" date="2008-03" db="EMBL/GenBank/DDBJ databases">
        <title>Complete sequence of Thermoproteus neutrophilus V24Sta.</title>
        <authorList>
            <consortium name="US DOE Joint Genome Institute"/>
            <person name="Copeland A."/>
            <person name="Lucas S."/>
            <person name="Lapidus A."/>
            <person name="Glavina del Rio T."/>
            <person name="Dalin E."/>
            <person name="Tice H."/>
            <person name="Bruce D."/>
            <person name="Goodwin L."/>
            <person name="Pitluck S."/>
            <person name="Sims D."/>
            <person name="Brettin T."/>
            <person name="Detter J.C."/>
            <person name="Han C."/>
            <person name="Kuske C.R."/>
            <person name="Schmutz J."/>
            <person name="Larimer F."/>
            <person name="Land M."/>
            <person name="Hauser L."/>
            <person name="Kyrpides N."/>
            <person name="Mikhailova N."/>
            <person name="Biddle J.F."/>
            <person name="Zhang Z."/>
            <person name="Fitz-Gibbon S.T."/>
            <person name="Lowe T.M."/>
            <person name="Saltikov C."/>
            <person name="House C.H."/>
            <person name="Richardson P."/>
        </authorList>
    </citation>
    <scope>NUCLEOTIDE SEQUENCE [LARGE SCALE GENOMIC DNA]</scope>
    <source>
        <strain evidence="4">V24Sta</strain>
    </source>
</reference>
<comment type="similarity">
    <text evidence="1">Belongs to the CRISPR-associated protein Cas5 family. Subtype I-A/Apern subfamily.</text>
</comment>
<dbReference type="KEGG" id="tne:Tneu_1135"/>
<dbReference type="NCBIfam" id="TIGR01874">
    <property type="entry name" value="cas_cas5a"/>
    <property type="match status" value="1"/>
</dbReference>
<evidence type="ECO:0000313" key="5">
    <source>
        <dbReference type="Proteomes" id="UP000001694"/>
    </source>
</evidence>
<organism evidence="4 5">
    <name type="scientific">Pyrobaculum neutrophilum (strain DSM 2338 / JCM 9278 / NBRC 100436 / V24Sta)</name>
    <name type="common">Thermoproteus neutrophilus</name>
    <dbReference type="NCBI Taxonomy" id="444157"/>
    <lineage>
        <taxon>Archaea</taxon>
        <taxon>Thermoproteota</taxon>
        <taxon>Thermoprotei</taxon>
        <taxon>Thermoproteales</taxon>
        <taxon>Thermoproteaceae</taxon>
        <taxon>Pyrobaculum</taxon>
    </lineage>
</organism>
<keyword evidence="5" id="KW-1185">Reference proteome</keyword>
<proteinExistence type="inferred from homology"/>
<dbReference type="GeneID" id="6165772"/>
<dbReference type="InterPro" id="IPR013422">
    <property type="entry name" value="CRISPR-assoc_prot_Cas5_N"/>
</dbReference>
<dbReference type="eggNOG" id="arCOG02672">
    <property type="taxonomic scope" value="Archaea"/>
</dbReference>
<accession>B1YE52</accession>
<evidence type="ECO:0000256" key="1">
    <source>
        <dbReference type="ARBA" id="ARBA00010891"/>
    </source>
</evidence>
<evidence type="ECO:0000313" key="4">
    <source>
        <dbReference type="EMBL" id="ACB40065.1"/>
    </source>
</evidence>
<dbReference type="GO" id="GO:0043571">
    <property type="term" value="P:maintenance of CRISPR repeat elements"/>
    <property type="evidence" value="ECO:0007669"/>
    <property type="project" value="InterPro"/>
</dbReference>
<dbReference type="Proteomes" id="UP000001694">
    <property type="component" value="Chromosome"/>
</dbReference>
<dbReference type="OrthoDB" id="27308at2157"/>
<protein>
    <submittedName>
        <fullName evidence="4">CRISPR-associated protein Cas5 family</fullName>
    </submittedName>
</protein>
<evidence type="ECO:0000256" key="3">
    <source>
        <dbReference type="ARBA" id="ARBA00025626"/>
    </source>
</evidence>
<dbReference type="EMBL" id="CP001014">
    <property type="protein sequence ID" value="ACB40065.1"/>
    <property type="molecule type" value="Genomic_DNA"/>
</dbReference>
<dbReference type="HOGENOM" id="CLU_1212637_0_0_2"/>
<dbReference type="InterPro" id="IPR053725">
    <property type="entry name" value="CRISPR_Cas5_sf"/>
</dbReference>
<dbReference type="AlphaFoldDB" id="B1YE52"/>
<dbReference type="RefSeq" id="WP_012350484.1">
    <property type="nucleotide sequence ID" value="NC_010525.1"/>
</dbReference>
<name>B1YE52_PYRNV</name>
<comment type="function">
    <text evidence="3">CRISPR (clustered regularly interspaced short palindromic repeat) is an adaptive immune system that provides protection against mobile genetic elements (viruses, transposable elements and conjugative plasmids). CRISPR clusters contain spacers, sequences complementary to antecedent mobile elements, and target invading nucleic acids. CRISPR clusters are transcribed and processed into CRISPR RNA (crRNA).</text>
</comment>
<dbReference type="InterPro" id="IPR010153">
    <property type="entry name" value="CRISPR-assoc_prot_Cas5a-typ"/>
</dbReference>
<keyword evidence="2" id="KW-0051">Antiviral defense</keyword>
<dbReference type="NCBIfam" id="TIGR02593">
    <property type="entry name" value="CRISPR_cas5"/>
    <property type="match status" value="1"/>
</dbReference>
<dbReference type="Pfam" id="PF09704">
    <property type="entry name" value="Cas_Cas5d"/>
    <property type="match status" value="1"/>
</dbReference>
<dbReference type="GO" id="GO:0051607">
    <property type="term" value="P:defense response to virus"/>
    <property type="evidence" value="ECO:0007669"/>
    <property type="project" value="UniProtKB-KW"/>
</dbReference>
<evidence type="ECO:0000256" key="2">
    <source>
        <dbReference type="ARBA" id="ARBA00023118"/>
    </source>
</evidence>
<dbReference type="Gene3D" id="3.30.70.3120">
    <property type="match status" value="1"/>
</dbReference>
<sequence>MHYYLIEARAPLYSVKVVDVYQVASAYPLPTPHAVVGALGAAMAHAGMCRGSRCMKEAEGLVVAARPAAVGELAKFPAVLWRTRGVLEDKSLPAGLEDYAGARDAMVREYVYAHAVKILLVTRERVPQHVIRLVARLGDSESYVSVVDVLEGKPRECGGLVNVAVRAAKARRGSYTLYRALDERGNRELFAYPLVEEGGVYRRGGVEVGSKVLCLGEAVFPEGDDW</sequence>
<dbReference type="InterPro" id="IPR021124">
    <property type="entry name" value="CRISPR-assoc_prot_Cas5"/>
</dbReference>